<dbReference type="Gene3D" id="3.40.50.300">
    <property type="entry name" value="P-loop containing nucleotide triphosphate hydrolases"/>
    <property type="match status" value="1"/>
</dbReference>
<comment type="caution">
    <text evidence="1">The sequence shown here is derived from an EMBL/GenBank/DDBJ whole genome shotgun (WGS) entry which is preliminary data.</text>
</comment>
<organism evidence="1 2">
    <name type="scientific">Berkelbacteria bacterium GW2011_GWA1_36_9</name>
    <dbReference type="NCBI Taxonomy" id="1618331"/>
    <lineage>
        <taxon>Bacteria</taxon>
        <taxon>Candidatus Berkelbacteria</taxon>
    </lineage>
</organism>
<dbReference type="GO" id="GO:0006261">
    <property type="term" value="P:DNA-templated DNA replication"/>
    <property type="evidence" value="ECO:0007669"/>
    <property type="project" value="TreeGrafter"/>
</dbReference>
<dbReference type="EMBL" id="LBSM01000001">
    <property type="protein sequence ID" value="KKQ18830.1"/>
    <property type="molecule type" value="Genomic_DNA"/>
</dbReference>
<dbReference type="Pfam" id="PF13177">
    <property type="entry name" value="DNA_pol3_delta2"/>
    <property type="match status" value="1"/>
</dbReference>
<sequence length="222" mass="25328">MDSSEDKFSNLIKSQTKTDDLGHAYIVFGDLDLTVFLETYEIKTPDVLKLDENPIKIDHVRALISWMYLKPHSSALKLAVLSGVENMTTQAANSLLKILEEPPTYAVLILQSARKEKILPTILSRCQVIRQVNNQNKTTPSNFLESSKIAQLSIKERFDYVAKIITDENLGEIINLWEEEIRSQLLSGEDTREKLKSIIKTRHLLFTNTSVKLLLENLLLEM</sequence>
<dbReference type="PANTHER" id="PTHR11669">
    <property type="entry name" value="REPLICATION FACTOR C / DNA POLYMERASE III GAMMA-TAU SUBUNIT"/>
    <property type="match status" value="1"/>
</dbReference>
<dbReference type="PATRIC" id="fig|1618331.3.peg.18"/>
<protein>
    <submittedName>
        <fullName evidence="1">Polymerase III, delta prime subunit protein</fullName>
    </submittedName>
</protein>
<dbReference type="AlphaFoldDB" id="A0A0G0FYG7"/>
<accession>A0A0G0FYG7</accession>
<reference evidence="1 2" key="1">
    <citation type="journal article" date="2015" name="Nature">
        <title>rRNA introns, odd ribosomes, and small enigmatic genomes across a large radiation of phyla.</title>
        <authorList>
            <person name="Brown C.T."/>
            <person name="Hug L.A."/>
            <person name="Thomas B.C."/>
            <person name="Sharon I."/>
            <person name="Castelle C.J."/>
            <person name="Singh A."/>
            <person name="Wilkins M.J."/>
            <person name="Williams K.H."/>
            <person name="Banfield J.F."/>
        </authorList>
    </citation>
    <scope>NUCLEOTIDE SEQUENCE [LARGE SCALE GENOMIC DNA]</scope>
</reference>
<evidence type="ECO:0000313" key="2">
    <source>
        <dbReference type="Proteomes" id="UP000034508"/>
    </source>
</evidence>
<name>A0A0G0FYG7_9BACT</name>
<dbReference type="InterPro" id="IPR050238">
    <property type="entry name" value="DNA_Rep/Repair_Clamp_Loader"/>
</dbReference>
<evidence type="ECO:0000313" key="1">
    <source>
        <dbReference type="EMBL" id="KKQ18830.1"/>
    </source>
</evidence>
<dbReference type="PANTHER" id="PTHR11669:SF8">
    <property type="entry name" value="DNA POLYMERASE III SUBUNIT DELTA"/>
    <property type="match status" value="1"/>
</dbReference>
<dbReference type="SUPFAM" id="SSF52540">
    <property type="entry name" value="P-loop containing nucleoside triphosphate hydrolases"/>
    <property type="match status" value="1"/>
</dbReference>
<proteinExistence type="predicted"/>
<dbReference type="Proteomes" id="UP000034508">
    <property type="component" value="Unassembled WGS sequence"/>
</dbReference>
<gene>
    <name evidence="1" type="ORF">US31_C0001G0017</name>
</gene>
<dbReference type="InterPro" id="IPR027417">
    <property type="entry name" value="P-loop_NTPase"/>
</dbReference>